<evidence type="ECO:0000313" key="2">
    <source>
        <dbReference type="Proteomes" id="UP001295684"/>
    </source>
</evidence>
<keyword evidence="2" id="KW-1185">Reference proteome</keyword>
<protein>
    <submittedName>
        <fullName evidence="1">Uncharacterized protein</fullName>
    </submittedName>
</protein>
<dbReference type="AlphaFoldDB" id="A0AAD1UF63"/>
<evidence type="ECO:0000313" key="1">
    <source>
        <dbReference type="EMBL" id="CAI2365705.1"/>
    </source>
</evidence>
<dbReference type="EMBL" id="CAMPGE010006808">
    <property type="protein sequence ID" value="CAI2365705.1"/>
    <property type="molecule type" value="Genomic_DNA"/>
</dbReference>
<name>A0AAD1UF63_EUPCR</name>
<proteinExistence type="predicted"/>
<reference evidence="1" key="1">
    <citation type="submission" date="2023-07" db="EMBL/GenBank/DDBJ databases">
        <authorList>
            <consortium name="AG Swart"/>
            <person name="Singh M."/>
            <person name="Singh A."/>
            <person name="Seah K."/>
            <person name="Emmerich C."/>
        </authorList>
    </citation>
    <scope>NUCLEOTIDE SEQUENCE</scope>
    <source>
        <strain evidence="1">DP1</strain>
    </source>
</reference>
<sequence>MIDVKSLLASREEYVSSLRCDLPSITRRVMSASPKRNRVCITRGPQVQNLIKNNDKKIVYKYQNFAVRSNEFINKPVTLNQRIKMRKEMKDYLKISWKVHNKLRCFSPGKLSSNRLLAQKFIKHTPKPQRIHLPTHTPYNNS</sequence>
<organism evidence="1 2">
    <name type="scientific">Euplotes crassus</name>
    <dbReference type="NCBI Taxonomy" id="5936"/>
    <lineage>
        <taxon>Eukaryota</taxon>
        <taxon>Sar</taxon>
        <taxon>Alveolata</taxon>
        <taxon>Ciliophora</taxon>
        <taxon>Intramacronucleata</taxon>
        <taxon>Spirotrichea</taxon>
        <taxon>Hypotrichia</taxon>
        <taxon>Euplotida</taxon>
        <taxon>Euplotidae</taxon>
        <taxon>Moneuplotes</taxon>
    </lineage>
</organism>
<accession>A0AAD1UF63</accession>
<dbReference type="Proteomes" id="UP001295684">
    <property type="component" value="Unassembled WGS sequence"/>
</dbReference>
<gene>
    <name evidence="1" type="ORF">ECRASSUSDP1_LOCUS7003</name>
</gene>
<comment type="caution">
    <text evidence="1">The sequence shown here is derived from an EMBL/GenBank/DDBJ whole genome shotgun (WGS) entry which is preliminary data.</text>
</comment>